<comment type="caution">
    <text evidence="2">The sequence shown here is derived from an EMBL/GenBank/DDBJ whole genome shotgun (WGS) entry which is preliminary data.</text>
</comment>
<reference evidence="2" key="1">
    <citation type="submission" date="2023-06" db="EMBL/GenBank/DDBJ databases">
        <title>Genome-scale phylogeny and comparative genomics of the fungal order Sordariales.</title>
        <authorList>
            <consortium name="Lawrence Berkeley National Laboratory"/>
            <person name="Hensen N."/>
            <person name="Bonometti L."/>
            <person name="Westerberg I."/>
            <person name="Brannstrom I.O."/>
            <person name="Guillou S."/>
            <person name="Cros-Aarteil S."/>
            <person name="Calhoun S."/>
            <person name="Haridas S."/>
            <person name="Kuo A."/>
            <person name="Mondo S."/>
            <person name="Pangilinan J."/>
            <person name="Riley R."/>
            <person name="Labutti K."/>
            <person name="Andreopoulos B."/>
            <person name="Lipzen A."/>
            <person name="Chen C."/>
            <person name="Yanf M."/>
            <person name="Daum C."/>
            <person name="Ng V."/>
            <person name="Clum A."/>
            <person name="Steindorff A."/>
            <person name="Ohm R."/>
            <person name="Martin F."/>
            <person name="Silar P."/>
            <person name="Natvig D."/>
            <person name="Lalanne C."/>
            <person name="Gautier V."/>
            <person name="Ament-Velasquez S.L."/>
            <person name="Kruys A."/>
            <person name="Hutchinson M.I."/>
            <person name="Powell A.J."/>
            <person name="Barry K."/>
            <person name="Miller A.N."/>
            <person name="Grigoriev I.V."/>
            <person name="Debuchy R."/>
            <person name="Gladieux P."/>
            <person name="Thoren M.H."/>
            <person name="Johannesson H."/>
        </authorList>
    </citation>
    <scope>NUCLEOTIDE SEQUENCE</scope>
    <source>
        <strain evidence="2">SMH2532-1</strain>
    </source>
</reference>
<keyword evidence="3" id="KW-1185">Reference proteome</keyword>
<feature type="region of interest" description="Disordered" evidence="1">
    <location>
        <begin position="1"/>
        <end position="21"/>
    </location>
</feature>
<evidence type="ECO:0000313" key="2">
    <source>
        <dbReference type="EMBL" id="KAK0649266.1"/>
    </source>
</evidence>
<dbReference type="AlphaFoldDB" id="A0AA40CS12"/>
<organism evidence="2 3">
    <name type="scientific">Cercophora newfieldiana</name>
    <dbReference type="NCBI Taxonomy" id="92897"/>
    <lineage>
        <taxon>Eukaryota</taxon>
        <taxon>Fungi</taxon>
        <taxon>Dikarya</taxon>
        <taxon>Ascomycota</taxon>
        <taxon>Pezizomycotina</taxon>
        <taxon>Sordariomycetes</taxon>
        <taxon>Sordariomycetidae</taxon>
        <taxon>Sordariales</taxon>
        <taxon>Lasiosphaeriaceae</taxon>
        <taxon>Cercophora</taxon>
    </lineage>
</organism>
<sequence length="325" mass="36817">MPDQTPQNASGPSSRTRSKLAAELHRRQHLLSTTALKPFGTLTTLPAELLLSIFTPANLDVPSLFHFRLANTHCKTLIDHTIPEYAWLSTTHPIVIRALVAAGATTPSCRTVVDQLRGKGCTLCNDRALPERDIEPRHRGRRKFWSVFYLPTAELICRACYRRCTTPGPRMNGPDGEPLWPDLIPWSLGHLRGRLRDGGVGREEVTEERLRGMGIPCVKALPYVKDTASPMQTEGLVLCDARAVERVFRLERPLWLSYPRERTQEWTEVIEQNRAVLECYQDHEGAPLVIDAPYPLLHSSGKKYARVDVKWHQNLPRPALPPNWH</sequence>
<evidence type="ECO:0000256" key="1">
    <source>
        <dbReference type="SAM" id="MobiDB-lite"/>
    </source>
</evidence>
<evidence type="ECO:0008006" key="4">
    <source>
        <dbReference type="Google" id="ProtNLM"/>
    </source>
</evidence>
<name>A0AA40CS12_9PEZI</name>
<evidence type="ECO:0000313" key="3">
    <source>
        <dbReference type="Proteomes" id="UP001174936"/>
    </source>
</evidence>
<gene>
    <name evidence="2" type="ORF">B0T16DRAFT_507972</name>
</gene>
<protein>
    <recommendedName>
        <fullName evidence="4">F-box domain-containing protein</fullName>
    </recommendedName>
</protein>
<dbReference type="Proteomes" id="UP001174936">
    <property type="component" value="Unassembled WGS sequence"/>
</dbReference>
<feature type="compositionally biased region" description="Polar residues" evidence="1">
    <location>
        <begin position="1"/>
        <end position="15"/>
    </location>
</feature>
<dbReference type="EMBL" id="JAULSV010000003">
    <property type="protein sequence ID" value="KAK0649266.1"/>
    <property type="molecule type" value="Genomic_DNA"/>
</dbReference>
<accession>A0AA40CS12</accession>
<proteinExistence type="predicted"/>